<accession>A0A1M5LIB9</accession>
<dbReference type="STRING" id="1508389.SAMN05444003_0300"/>
<organism evidence="2 3">
    <name type="scientific">Cognatiyoonia sediminum</name>
    <dbReference type="NCBI Taxonomy" id="1508389"/>
    <lineage>
        <taxon>Bacteria</taxon>
        <taxon>Pseudomonadati</taxon>
        <taxon>Pseudomonadota</taxon>
        <taxon>Alphaproteobacteria</taxon>
        <taxon>Rhodobacterales</taxon>
        <taxon>Paracoccaceae</taxon>
        <taxon>Cognatiyoonia</taxon>
    </lineage>
</organism>
<keyword evidence="1" id="KW-0812">Transmembrane</keyword>
<keyword evidence="1" id="KW-1133">Transmembrane helix</keyword>
<sequence length="111" mass="12506">MVFILVPVNLASLWFIPFFGGDWIAGLAIAGMALNIPIMFKDRGMSKLMALPHLIFWIPLVLFAYWILTNKGGVPSHYVVYLRVLIAVSVVSLVFDIPDFIRWLRGDRATA</sequence>
<protein>
    <submittedName>
        <fullName evidence="2">Uncharacterized protein</fullName>
    </submittedName>
</protein>
<gene>
    <name evidence="2" type="ORF">SAMN05444003_0300</name>
</gene>
<name>A0A1M5LIB9_9RHOB</name>
<keyword evidence="1" id="KW-0472">Membrane</keyword>
<keyword evidence="3" id="KW-1185">Reference proteome</keyword>
<dbReference type="AlphaFoldDB" id="A0A1M5LIB9"/>
<feature type="transmembrane region" description="Helical" evidence="1">
    <location>
        <begin position="48"/>
        <end position="68"/>
    </location>
</feature>
<feature type="transmembrane region" description="Helical" evidence="1">
    <location>
        <begin position="12"/>
        <end position="36"/>
    </location>
</feature>
<dbReference type="EMBL" id="FQXB01000001">
    <property type="protein sequence ID" value="SHG64660.1"/>
    <property type="molecule type" value="Genomic_DNA"/>
</dbReference>
<evidence type="ECO:0000313" key="3">
    <source>
        <dbReference type="Proteomes" id="UP000184074"/>
    </source>
</evidence>
<feature type="transmembrane region" description="Helical" evidence="1">
    <location>
        <begin position="80"/>
        <end position="98"/>
    </location>
</feature>
<evidence type="ECO:0000313" key="2">
    <source>
        <dbReference type="EMBL" id="SHG64660.1"/>
    </source>
</evidence>
<reference evidence="2 3" key="1">
    <citation type="submission" date="2016-11" db="EMBL/GenBank/DDBJ databases">
        <authorList>
            <person name="Jaros S."/>
            <person name="Januszkiewicz K."/>
            <person name="Wedrychowicz H."/>
        </authorList>
    </citation>
    <scope>NUCLEOTIDE SEQUENCE [LARGE SCALE GENOMIC DNA]</scope>
    <source>
        <strain evidence="2 3">DSM 28715</strain>
    </source>
</reference>
<evidence type="ECO:0000256" key="1">
    <source>
        <dbReference type="SAM" id="Phobius"/>
    </source>
</evidence>
<dbReference type="Proteomes" id="UP000184074">
    <property type="component" value="Unassembled WGS sequence"/>
</dbReference>
<proteinExistence type="predicted"/>